<dbReference type="Proteomes" id="UP000298653">
    <property type="component" value="Chromosome"/>
</dbReference>
<dbReference type="OrthoDB" id="9811615at2"/>
<dbReference type="EMBL" id="CP040058">
    <property type="protein sequence ID" value="QCP35695.1"/>
    <property type="molecule type" value="Genomic_DNA"/>
</dbReference>
<comment type="similarity">
    <text evidence="1 2">Belongs to the small heat shock protein (HSP20) family.</text>
</comment>
<keyword evidence="5" id="KW-1185">Reference proteome</keyword>
<name>A0A4P8IFR5_9FIRM</name>
<dbReference type="InterPro" id="IPR008978">
    <property type="entry name" value="HSP20-like_chaperone"/>
</dbReference>
<dbReference type="Gene3D" id="2.60.40.790">
    <property type="match status" value="1"/>
</dbReference>
<dbReference type="PANTHER" id="PTHR11527">
    <property type="entry name" value="HEAT-SHOCK PROTEIN 20 FAMILY MEMBER"/>
    <property type="match status" value="1"/>
</dbReference>
<dbReference type="RefSeq" id="WP_137329023.1">
    <property type="nucleotide sequence ID" value="NZ_CP040058.1"/>
</dbReference>
<evidence type="ECO:0000259" key="3">
    <source>
        <dbReference type="PROSITE" id="PS01031"/>
    </source>
</evidence>
<evidence type="ECO:0000313" key="5">
    <source>
        <dbReference type="Proteomes" id="UP000298653"/>
    </source>
</evidence>
<dbReference type="Pfam" id="PF00011">
    <property type="entry name" value="HSP20"/>
    <property type="match status" value="1"/>
</dbReference>
<dbReference type="SUPFAM" id="SSF49764">
    <property type="entry name" value="HSP20-like chaperones"/>
    <property type="match status" value="1"/>
</dbReference>
<dbReference type="KEGG" id="arf:AR1Y2_2241"/>
<dbReference type="CDD" id="cd06471">
    <property type="entry name" value="ACD_LpsHSP_like"/>
    <property type="match status" value="1"/>
</dbReference>
<evidence type="ECO:0000313" key="4">
    <source>
        <dbReference type="EMBL" id="QCP35695.1"/>
    </source>
</evidence>
<organism evidence="4 5">
    <name type="scientific">Anaerostipes rhamnosivorans</name>
    <dbReference type="NCBI Taxonomy" id="1229621"/>
    <lineage>
        <taxon>Bacteria</taxon>
        <taxon>Bacillati</taxon>
        <taxon>Bacillota</taxon>
        <taxon>Clostridia</taxon>
        <taxon>Lachnospirales</taxon>
        <taxon>Lachnospiraceae</taxon>
        <taxon>Anaerostipes</taxon>
    </lineage>
</organism>
<reference evidence="4 5" key="1">
    <citation type="submission" date="2019-05" db="EMBL/GenBank/DDBJ databases">
        <title>Complete genome sequencing of Anaerostipes rhamnosivorans.</title>
        <authorList>
            <person name="Bui T.P.N."/>
            <person name="de Vos W.M."/>
        </authorList>
    </citation>
    <scope>NUCLEOTIDE SEQUENCE [LARGE SCALE GENOMIC DNA]</scope>
    <source>
        <strain evidence="4 5">1y2</strain>
    </source>
</reference>
<sequence>MLMPSIFGENLFDGWMDHAFKNAFPADRFGFGDCERYMKTDIKDTKDGYELSMELPGFSKEDISAQLKDGYLTISAAKNEVKDEKDKEGNFIRKERYSGQCSRSFYVGKEVKQEEIKAKFDNGELMLKIPKTNEAKEVPAEEYISIEG</sequence>
<feature type="domain" description="SHSP" evidence="3">
    <location>
        <begin position="31"/>
        <end position="147"/>
    </location>
</feature>
<dbReference type="PROSITE" id="PS01031">
    <property type="entry name" value="SHSP"/>
    <property type="match status" value="1"/>
</dbReference>
<evidence type="ECO:0000256" key="1">
    <source>
        <dbReference type="PROSITE-ProRule" id="PRU00285"/>
    </source>
</evidence>
<proteinExistence type="inferred from homology"/>
<dbReference type="AlphaFoldDB" id="A0A4P8IFR5"/>
<protein>
    <submittedName>
        <fullName evidence="4">Putative Hsp20-family chaperone</fullName>
    </submittedName>
</protein>
<dbReference type="InterPro" id="IPR031107">
    <property type="entry name" value="Small_HSP"/>
</dbReference>
<accession>A0A4P8IFR5</accession>
<evidence type="ECO:0000256" key="2">
    <source>
        <dbReference type="RuleBase" id="RU003616"/>
    </source>
</evidence>
<dbReference type="InterPro" id="IPR002068">
    <property type="entry name" value="A-crystallin/Hsp20_dom"/>
</dbReference>
<gene>
    <name evidence="4" type="ORF">AR1Y2_2241</name>
</gene>